<dbReference type="SUPFAM" id="SSF48452">
    <property type="entry name" value="TPR-like"/>
    <property type="match status" value="1"/>
</dbReference>
<gene>
    <name evidence="1" type="ORF">PACTADRAFT_51184</name>
</gene>
<dbReference type="Proteomes" id="UP000094236">
    <property type="component" value="Unassembled WGS sequence"/>
</dbReference>
<protein>
    <recommendedName>
        <fullName evidence="3">Tetratricopeptide SHNi-TPR domain-containing protein</fullName>
    </recommendedName>
</protein>
<name>A0A1E4TRE7_PACTA</name>
<accession>A0A1E4TRE7</accession>
<reference evidence="2" key="1">
    <citation type="submission" date="2016-05" db="EMBL/GenBank/DDBJ databases">
        <title>Comparative genomics of biotechnologically important yeasts.</title>
        <authorList>
            <consortium name="DOE Joint Genome Institute"/>
            <person name="Riley R."/>
            <person name="Haridas S."/>
            <person name="Wolfe K.H."/>
            <person name="Lopes M.R."/>
            <person name="Hittinger C.T."/>
            <person name="Goker M."/>
            <person name="Salamov A."/>
            <person name="Wisecaver J."/>
            <person name="Long T.M."/>
            <person name="Aerts A.L."/>
            <person name="Barry K."/>
            <person name="Choi C."/>
            <person name="Clum A."/>
            <person name="Coughlan A.Y."/>
            <person name="Deshpande S."/>
            <person name="Douglass A.P."/>
            <person name="Hanson S.J."/>
            <person name="Klenk H.-P."/>
            <person name="Labutti K."/>
            <person name="Lapidus A."/>
            <person name="Lindquist E."/>
            <person name="Lipzen A."/>
            <person name="Meier-Kolthoff J.P."/>
            <person name="Ohm R.A."/>
            <person name="Otillar R.P."/>
            <person name="Pangilinan J."/>
            <person name="Peng Y."/>
            <person name="Rokas A."/>
            <person name="Rosa C.A."/>
            <person name="Scheuner C."/>
            <person name="Sibirny A.A."/>
            <person name="Slot J.C."/>
            <person name="Stielow J.B."/>
            <person name="Sun H."/>
            <person name="Kurtzman C.P."/>
            <person name="Blackwell M."/>
            <person name="Grigoriev I.V."/>
            <person name="Jeffries T.W."/>
        </authorList>
    </citation>
    <scope>NUCLEOTIDE SEQUENCE [LARGE SCALE GENOMIC DNA]</scope>
    <source>
        <strain evidence="2">NRRL Y-2460</strain>
    </source>
</reference>
<evidence type="ECO:0008006" key="3">
    <source>
        <dbReference type="Google" id="ProtNLM"/>
    </source>
</evidence>
<evidence type="ECO:0000313" key="2">
    <source>
        <dbReference type="Proteomes" id="UP000094236"/>
    </source>
</evidence>
<keyword evidence="2" id="KW-1185">Reference proteome</keyword>
<dbReference type="InterPro" id="IPR011990">
    <property type="entry name" value="TPR-like_helical_dom_sf"/>
</dbReference>
<dbReference type="EMBL" id="KV454016">
    <property type="protein sequence ID" value="ODV94329.1"/>
    <property type="molecule type" value="Genomic_DNA"/>
</dbReference>
<dbReference type="OrthoDB" id="433738at2759"/>
<proteinExistence type="predicted"/>
<dbReference type="Gene3D" id="1.25.40.10">
    <property type="entry name" value="Tetratricopeptide repeat domain"/>
    <property type="match status" value="1"/>
</dbReference>
<dbReference type="AlphaFoldDB" id="A0A1E4TRE7"/>
<sequence>MTDYYLPITYDSTTKKISLTEDVSKSEWKDLQLEITQLNTLAAELISANTDIPKAPTPQSYNKHLSALMKKMHDSAVKSMKEKKYPEAIKQFSVGMEMNFRRPKFESFQMTLQEFIIFLIGRSEAYYLNGDYIDSFNDADLLCSLAASVPESHLRRGLSNFKLGNLIEAKSDFERGLSFNQDHKKLKEELENILKEISKQNGEDYYIKVVYEDEVEIQEEKEEEKKN</sequence>
<evidence type="ECO:0000313" key="1">
    <source>
        <dbReference type="EMBL" id="ODV94329.1"/>
    </source>
</evidence>
<organism evidence="1 2">
    <name type="scientific">Pachysolen tannophilus NRRL Y-2460</name>
    <dbReference type="NCBI Taxonomy" id="669874"/>
    <lineage>
        <taxon>Eukaryota</taxon>
        <taxon>Fungi</taxon>
        <taxon>Dikarya</taxon>
        <taxon>Ascomycota</taxon>
        <taxon>Saccharomycotina</taxon>
        <taxon>Pichiomycetes</taxon>
        <taxon>Pachysolenaceae</taxon>
        <taxon>Pachysolen</taxon>
    </lineage>
</organism>
<dbReference type="STRING" id="669874.A0A1E4TRE7"/>